<dbReference type="RefSeq" id="WP_165132027.1">
    <property type="nucleotide sequence ID" value="NZ_CP049253.1"/>
</dbReference>
<evidence type="ECO:0000256" key="8">
    <source>
        <dbReference type="SAM" id="Phobius"/>
    </source>
</evidence>
<evidence type="ECO:0000256" key="6">
    <source>
        <dbReference type="ARBA" id="ARBA00022989"/>
    </source>
</evidence>
<protein>
    <submittedName>
        <fullName evidence="9">PurR-regulated permease PerM</fullName>
    </submittedName>
</protein>
<keyword evidence="7 8" id="KW-0472">Membrane</keyword>
<dbReference type="PANTHER" id="PTHR21716">
    <property type="entry name" value="TRANSMEMBRANE PROTEIN"/>
    <property type="match status" value="1"/>
</dbReference>
<dbReference type="Pfam" id="PF01594">
    <property type="entry name" value="AI-2E_transport"/>
    <property type="match status" value="1"/>
</dbReference>
<organism evidence="9 10">
    <name type="scientific">Microbacterium amylolyticum</name>
    <dbReference type="NCBI Taxonomy" id="936337"/>
    <lineage>
        <taxon>Bacteria</taxon>
        <taxon>Bacillati</taxon>
        <taxon>Actinomycetota</taxon>
        <taxon>Actinomycetes</taxon>
        <taxon>Micrococcales</taxon>
        <taxon>Microbacteriaceae</taxon>
        <taxon>Microbacterium</taxon>
    </lineage>
</organism>
<keyword evidence="5 8" id="KW-0812">Transmembrane</keyword>
<feature type="transmembrane region" description="Helical" evidence="8">
    <location>
        <begin position="63"/>
        <end position="88"/>
    </location>
</feature>
<dbReference type="PANTHER" id="PTHR21716:SF53">
    <property type="entry name" value="PERMEASE PERM-RELATED"/>
    <property type="match status" value="1"/>
</dbReference>
<keyword evidence="3" id="KW-0813">Transport</keyword>
<dbReference type="EMBL" id="JAGIOL010000001">
    <property type="protein sequence ID" value="MBP2435754.1"/>
    <property type="molecule type" value="Genomic_DNA"/>
</dbReference>
<evidence type="ECO:0000256" key="5">
    <source>
        <dbReference type="ARBA" id="ARBA00022692"/>
    </source>
</evidence>
<accession>A0ABS4ZEQ4</accession>
<feature type="transmembrane region" description="Helical" evidence="8">
    <location>
        <begin position="319"/>
        <end position="338"/>
    </location>
</feature>
<comment type="subcellular location">
    <subcellularLocation>
        <location evidence="1">Cell membrane</location>
        <topology evidence="1">Multi-pass membrane protein</topology>
    </subcellularLocation>
</comment>
<dbReference type="Proteomes" id="UP001519362">
    <property type="component" value="Unassembled WGS sequence"/>
</dbReference>
<reference evidence="9 10" key="1">
    <citation type="submission" date="2021-03" db="EMBL/GenBank/DDBJ databases">
        <title>Sequencing the genomes of 1000 actinobacteria strains.</title>
        <authorList>
            <person name="Klenk H.-P."/>
        </authorList>
    </citation>
    <scope>NUCLEOTIDE SEQUENCE [LARGE SCALE GENOMIC DNA]</scope>
    <source>
        <strain evidence="9 10">DSM 24221</strain>
    </source>
</reference>
<sequence length="349" mass="37204">MKIHNPFRLGFTAALGVGLAILLIQSIEALSTVLLYVGTAMFLSLGLDPVVSWLERRRIPRWAAVMIAIVGVLTVFAGILLIVLPVLVDQVTLLVRRVTYLLNRSAWQSDVETWLSTTFPALDIPTVFDAINDWLTDNLFSISESLVGATLSVAGGLFGALIILILTIYLTASTPTLKNAIYQIIPASKRERFAYIAEQITDSVGYYVMGQVTLAATNGALSAIFLSIIGAPFPMVLAVVAFLGSMIPLVGTITGSTIIVLVCLIPDVGTVSTALIAAVYYLIYMQIEAYVLTPRIMSRAVSVPGGVVVVAALSGGALLGLLGALIAIPVAASILIVYRQVVIPRMNEK</sequence>
<name>A0ABS4ZEQ4_9MICO</name>
<gene>
    <name evidence="9" type="ORF">JOF34_000340</name>
</gene>
<comment type="caution">
    <text evidence="9">The sequence shown here is derived from an EMBL/GenBank/DDBJ whole genome shotgun (WGS) entry which is preliminary data.</text>
</comment>
<dbReference type="InterPro" id="IPR002549">
    <property type="entry name" value="AI-2E-like"/>
</dbReference>
<keyword evidence="4" id="KW-1003">Cell membrane</keyword>
<feature type="transmembrane region" description="Helical" evidence="8">
    <location>
        <begin position="223"/>
        <end position="246"/>
    </location>
</feature>
<feature type="transmembrane region" description="Helical" evidence="8">
    <location>
        <begin position="146"/>
        <end position="170"/>
    </location>
</feature>
<evidence type="ECO:0000256" key="7">
    <source>
        <dbReference type="ARBA" id="ARBA00023136"/>
    </source>
</evidence>
<keyword evidence="6 8" id="KW-1133">Transmembrane helix</keyword>
<feature type="transmembrane region" description="Helical" evidence="8">
    <location>
        <begin position="258"/>
        <end position="284"/>
    </location>
</feature>
<evidence type="ECO:0000256" key="2">
    <source>
        <dbReference type="ARBA" id="ARBA00009773"/>
    </source>
</evidence>
<evidence type="ECO:0000256" key="3">
    <source>
        <dbReference type="ARBA" id="ARBA00022448"/>
    </source>
</evidence>
<evidence type="ECO:0000256" key="1">
    <source>
        <dbReference type="ARBA" id="ARBA00004651"/>
    </source>
</evidence>
<evidence type="ECO:0000313" key="9">
    <source>
        <dbReference type="EMBL" id="MBP2435754.1"/>
    </source>
</evidence>
<feature type="transmembrane region" description="Helical" evidence="8">
    <location>
        <begin position="33"/>
        <end position="51"/>
    </location>
</feature>
<feature type="transmembrane region" description="Helical" evidence="8">
    <location>
        <begin position="7"/>
        <end position="27"/>
    </location>
</feature>
<evidence type="ECO:0000256" key="4">
    <source>
        <dbReference type="ARBA" id="ARBA00022475"/>
    </source>
</evidence>
<evidence type="ECO:0000313" key="10">
    <source>
        <dbReference type="Proteomes" id="UP001519362"/>
    </source>
</evidence>
<keyword evidence="10" id="KW-1185">Reference proteome</keyword>
<comment type="similarity">
    <text evidence="2">Belongs to the autoinducer-2 exporter (AI-2E) (TC 2.A.86) family.</text>
</comment>
<proteinExistence type="inferred from homology"/>